<keyword evidence="3" id="KW-1185">Reference proteome</keyword>
<dbReference type="GO" id="GO:0003700">
    <property type="term" value="F:DNA-binding transcription factor activity"/>
    <property type="evidence" value="ECO:0007669"/>
    <property type="project" value="InterPro"/>
</dbReference>
<dbReference type="SMART" id="SM00342">
    <property type="entry name" value="HTH_ARAC"/>
    <property type="match status" value="1"/>
</dbReference>
<evidence type="ECO:0000259" key="1">
    <source>
        <dbReference type="PROSITE" id="PS01124"/>
    </source>
</evidence>
<dbReference type="InterPro" id="IPR018060">
    <property type="entry name" value="HTH_AraC"/>
</dbReference>
<dbReference type="RefSeq" id="WP_254090256.1">
    <property type="nucleotide sequence ID" value="NZ_JAHESC010000013.1"/>
</dbReference>
<dbReference type="EMBL" id="JAHESC010000013">
    <property type="protein sequence ID" value="MBT1687019.1"/>
    <property type="molecule type" value="Genomic_DNA"/>
</dbReference>
<comment type="caution">
    <text evidence="2">The sequence shown here is derived from an EMBL/GenBank/DDBJ whole genome shotgun (WGS) entry which is preliminary data.</text>
</comment>
<organism evidence="2 3">
    <name type="scientific">Dawidia soli</name>
    <dbReference type="NCBI Taxonomy" id="2782352"/>
    <lineage>
        <taxon>Bacteria</taxon>
        <taxon>Pseudomonadati</taxon>
        <taxon>Bacteroidota</taxon>
        <taxon>Cytophagia</taxon>
        <taxon>Cytophagales</taxon>
        <taxon>Chryseotaleaceae</taxon>
        <taxon>Dawidia</taxon>
    </lineage>
</organism>
<proteinExistence type="predicted"/>
<sequence length="245" mass="28227">MKYRELEVEGFLKNFIHSFWEYETGDEAVEHTIIPDGYFDLIAEFECDTLQRIKLTGVWAKPVHVVVCASTTLFAIRFKLLAAEYLFQREMKSILNSTQHLPLDFWNINGYTRGDFDTFAQDTVSRLEHCLKHLREIDSRKLRLFELAYSNPGLGVEQLAAGVYWSSRQINRYLNNQFGFPLKTFLNIVRCNAAYTGIANGDLAPDDSFFDQAHFIKEIKKHTGATPGELAENENVRFLQLATRA</sequence>
<dbReference type="Proteomes" id="UP001319180">
    <property type="component" value="Unassembled WGS sequence"/>
</dbReference>
<dbReference type="Gene3D" id="1.10.10.60">
    <property type="entry name" value="Homeodomain-like"/>
    <property type="match status" value="1"/>
</dbReference>
<evidence type="ECO:0000313" key="3">
    <source>
        <dbReference type="Proteomes" id="UP001319180"/>
    </source>
</evidence>
<dbReference type="AlphaFoldDB" id="A0AAP2GD59"/>
<dbReference type="GO" id="GO:0043565">
    <property type="term" value="F:sequence-specific DNA binding"/>
    <property type="evidence" value="ECO:0007669"/>
    <property type="project" value="InterPro"/>
</dbReference>
<feature type="domain" description="HTH araC/xylS-type" evidence="1">
    <location>
        <begin position="139"/>
        <end position="233"/>
    </location>
</feature>
<gene>
    <name evidence="2" type="ORF">KK078_10645</name>
</gene>
<protein>
    <submittedName>
        <fullName evidence="2">AraC family transcriptional regulator</fullName>
    </submittedName>
</protein>
<reference evidence="2 3" key="1">
    <citation type="submission" date="2021-05" db="EMBL/GenBank/DDBJ databases">
        <title>A Polyphasic approach of four new species of the genus Ohtaekwangia: Ohtaekwangia histidinii sp. nov., Ohtaekwangia cretensis sp. nov., Ohtaekwangia indiensis sp. nov., Ohtaekwangia reichenbachii sp. nov. from diverse environment.</title>
        <authorList>
            <person name="Octaviana S."/>
        </authorList>
    </citation>
    <scope>NUCLEOTIDE SEQUENCE [LARGE SCALE GENOMIC DNA]</scope>
    <source>
        <strain evidence="2 3">PWU37</strain>
    </source>
</reference>
<evidence type="ECO:0000313" key="2">
    <source>
        <dbReference type="EMBL" id="MBT1687019.1"/>
    </source>
</evidence>
<dbReference type="Pfam" id="PF20240">
    <property type="entry name" value="DUF6597"/>
    <property type="match status" value="1"/>
</dbReference>
<accession>A0AAP2GD59</accession>
<name>A0AAP2GD59_9BACT</name>
<dbReference type="PROSITE" id="PS01124">
    <property type="entry name" value="HTH_ARAC_FAMILY_2"/>
    <property type="match status" value="1"/>
</dbReference>
<dbReference type="InterPro" id="IPR046532">
    <property type="entry name" value="DUF6597"/>
</dbReference>